<dbReference type="AlphaFoldDB" id="A0A2W4IWM9"/>
<proteinExistence type="predicted"/>
<evidence type="ECO:0000256" key="1">
    <source>
        <dbReference type="SAM" id="SignalP"/>
    </source>
</evidence>
<feature type="signal peptide" evidence="1">
    <location>
        <begin position="1"/>
        <end position="40"/>
    </location>
</feature>
<dbReference type="EMBL" id="QGUI01000852">
    <property type="protein sequence ID" value="PZM90528.1"/>
    <property type="molecule type" value="Genomic_DNA"/>
</dbReference>
<sequence length="447" mass="46119">MAAGKGQSMTQARSRIAFRLAVVTAVVTTTSAVTTLPAQAASWTPPATVSAPDGVASQQQAAIDGAGTATVVWAERRTADIDVIKAARRAPGGSWSAPVTLSNPERDADEPQIVAAPDGLVVAAWVENATASAADGRRVMAATLRPGGSWDAARAISAAGGVSRPRLASNKHGDAIVAWHQRNGLRSSRLNAGATSWGTPQPIAGSGRQHEVALDFSGTAHAAWKDTDSEGIDRIKASRATRNGAWETATTLSRAGRHGEQPAVVTGKDGSTVQVLWVLQSSVRVVQAAHRTSGGWSQVQTISDKTRNAVRPEGVLDGQGNATAVWQVNLDSTQSGVAAAGRPASGTWGTPEQLTTAGAAPQIGVDDGRTVHVVWLVNRTTDADDRVEAVLRPPSGTWSGPGTVAAENELWSVGLAVDGSGRAVAVWRQTVGPGDTDPSRVRASVAE</sequence>
<gene>
    <name evidence="2" type="ORF">DIU77_17790</name>
</gene>
<dbReference type="STRING" id="1111738.GCA_000427905_01684"/>
<organism evidence="2">
    <name type="scientific">Thermocrispum agreste</name>
    <dbReference type="NCBI Taxonomy" id="37925"/>
    <lineage>
        <taxon>Bacteria</taxon>
        <taxon>Bacillati</taxon>
        <taxon>Actinomycetota</taxon>
        <taxon>Actinomycetes</taxon>
        <taxon>Pseudonocardiales</taxon>
        <taxon>Pseudonocardiaceae</taxon>
        <taxon>Thermocrispum</taxon>
    </lineage>
</organism>
<comment type="caution">
    <text evidence="2">The sequence shown here is derived from an EMBL/GenBank/DDBJ whole genome shotgun (WGS) entry which is preliminary data.</text>
</comment>
<protein>
    <submittedName>
        <fullName evidence="2">Uncharacterized protein</fullName>
    </submittedName>
</protein>
<dbReference type="SUPFAM" id="SSF89372">
    <property type="entry name" value="Fucose-specific lectin"/>
    <property type="match status" value="1"/>
</dbReference>
<accession>A0A2W4IWM9</accession>
<evidence type="ECO:0000313" key="2">
    <source>
        <dbReference type="EMBL" id="PZM90528.1"/>
    </source>
</evidence>
<keyword evidence="1" id="KW-0732">Signal</keyword>
<name>A0A2W4IWM9_9PSEU</name>
<feature type="chain" id="PRO_5016178948" evidence="1">
    <location>
        <begin position="41"/>
        <end position="447"/>
    </location>
</feature>
<reference evidence="2" key="1">
    <citation type="submission" date="2018-05" db="EMBL/GenBank/DDBJ databases">
        <authorList>
            <person name="Lanie J.A."/>
            <person name="Ng W.-L."/>
            <person name="Kazmierczak K.M."/>
            <person name="Andrzejewski T.M."/>
            <person name="Davidsen T.M."/>
            <person name="Wayne K.J."/>
            <person name="Tettelin H."/>
            <person name="Glass J.I."/>
            <person name="Rusch D."/>
            <person name="Podicherti R."/>
            <person name="Tsui H.-C.T."/>
            <person name="Winkler M.E."/>
        </authorList>
    </citation>
    <scope>NUCLEOTIDE SEQUENCE</scope>
    <source>
        <strain evidence="2">ZC4RG45</strain>
    </source>
</reference>